<dbReference type="Pfam" id="PF04884">
    <property type="entry name" value="UVB_sens_prot"/>
    <property type="match status" value="1"/>
</dbReference>
<sequence length="91" mass="10069">MEIVTYAFPLFFLFYATLANCLKQISMLTSSSTRNALYNSFREKGRENIGDITAKGEAQISVVDLFGIASGVCLSKFVGEWSEEAERSEAV</sequence>
<keyword evidence="2" id="KW-0732">Signal</keyword>
<evidence type="ECO:0000256" key="1">
    <source>
        <dbReference type="ARBA" id="ARBA00007558"/>
    </source>
</evidence>
<comment type="similarity">
    <text evidence="1">Belongs to the RUS1 family.</text>
</comment>
<dbReference type="EMBL" id="BLQM01000058">
    <property type="protein sequence ID" value="GMH57507.1"/>
    <property type="molecule type" value="Genomic_DNA"/>
</dbReference>
<name>A0A9W6ZNA3_9STRA</name>
<evidence type="ECO:0000259" key="3">
    <source>
        <dbReference type="Pfam" id="PF04884"/>
    </source>
</evidence>
<dbReference type="InterPro" id="IPR054549">
    <property type="entry name" value="UVB_sens_RUS_dom"/>
</dbReference>
<dbReference type="InterPro" id="IPR006968">
    <property type="entry name" value="RUS_fam"/>
</dbReference>
<feature type="domain" description="Protein root UVB sensitive/RUS" evidence="3">
    <location>
        <begin position="1"/>
        <end position="80"/>
    </location>
</feature>
<evidence type="ECO:0000313" key="4">
    <source>
        <dbReference type="EMBL" id="GMH57507.1"/>
    </source>
</evidence>
<evidence type="ECO:0000256" key="2">
    <source>
        <dbReference type="SAM" id="SignalP"/>
    </source>
</evidence>
<feature type="chain" id="PRO_5040987863" description="Protein root UVB sensitive/RUS domain-containing protein" evidence="2">
    <location>
        <begin position="20"/>
        <end position="91"/>
    </location>
</feature>
<protein>
    <recommendedName>
        <fullName evidence="3">Protein root UVB sensitive/RUS domain-containing protein</fullName>
    </recommendedName>
</protein>
<gene>
    <name evidence="4" type="ORF">TL16_g02399</name>
</gene>
<feature type="signal peptide" evidence="2">
    <location>
        <begin position="1"/>
        <end position="19"/>
    </location>
</feature>
<evidence type="ECO:0000313" key="5">
    <source>
        <dbReference type="Proteomes" id="UP001162640"/>
    </source>
</evidence>
<comment type="caution">
    <text evidence="4">The sequence shown here is derived from an EMBL/GenBank/DDBJ whole genome shotgun (WGS) entry which is preliminary data.</text>
</comment>
<dbReference type="PANTHER" id="PTHR12770:SF20">
    <property type="entry name" value="PROTEIN ROOT UVB SENSITIVE 6"/>
    <property type="match status" value="1"/>
</dbReference>
<organism evidence="4 5">
    <name type="scientific">Triparma laevis f. inornata</name>
    <dbReference type="NCBI Taxonomy" id="1714386"/>
    <lineage>
        <taxon>Eukaryota</taxon>
        <taxon>Sar</taxon>
        <taxon>Stramenopiles</taxon>
        <taxon>Ochrophyta</taxon>
        <taxon>Bolidophyceae</taxon>
        <taxon>Parmales</taxon>
        <taxon>Triparmaceae</taxon>
        <taxon>Triparma</taxon>
    </lineage>
</organism>
<dbReference type="Proteomes" id="UP001162640">
    <property type="component" value="Unassembled WGS sequence"/>
</dbReference>
<dbReference type="AlphaFoldDB" id="A0A9W6ZNA3"/>
<reference evidence="5" key="1">
    <citation type="journal article" date="2023" name="Commun. Biol.">
        <title>Genome analysis of Parmales, the sister group of diatoms, reveals the evolutionary specialization of diatoms from phago-mixotrophs to photoautotrophs.</title>
        <authorList>
            <person name="Ban H."/>
            <person name="Sato S."/>
            <person name="Yoshikawa S."/>
            <person name="Yamada K."/>
            <person name="Nakamura Y."/>
            <person name="Ichinomiya M."/>
            <person name="Sato N."/>
            <person name="Blanc-Mathieu R."/>
            <person name="Endo H."/>
            <person name="Kuwata A."/>
            <person name="Ogata H."/>
        </authorList>
    </citation>
    <scope>NUCLEOTIDE SEQUENCE [LARGE SCALE GENOMIC DNA]</scope>
</reference>
<accession>A0A9W6ZNA3</accession>
<proteinExistence type="inferred from homology"/>
<dbReference type="PANTHER" id="PTHR12770">
    <property type="entry name" value="RUS1 FAMILY PROTEIN C16ORF58"/>
    <property type="match status" value="1"/>
</dbReference>